<organism evidence="1 2">
    <name type="scientific">Qipengyuania atrilutea</name>
    <dbReference type="NCBI Taxonomy" id="2744473"/>
    <lineage>
        <taxon>Bacteria</taxon>
        <taxon>Pseudomonadati</taxon>
        <taxon>Pseudomonadota</taxon>
        <taxon>Alphaproteobacteria</taxon>
        <taxon>Sphingomonadales</taxon>
        <taxon>Erythrobacteraceae</taxon>
        <taxon>Qipengyuania</taxon>
    </lineage>
</organism>
<dbReference type="Proteomes" id="UP000561438">
    <property type="component" value="Unassembled WGS sequence"/>
</dbReference>
<sequence length="140" mass="15606">MLRETKIQQDFAQRLDDALRLFEAEGGNLHDLCERIDEKDIRNIGLWRKGQKMPAHTLVLLLGALPRHLADRLIRPSGLRLVCREAAEQANALRAASVTSAFSADVASRMADGEWCHRDEAAAKDHAARVITELQNIAEA</sequence>
<keyword evidence="2" id="KW-1185">Reference proteome</keyword>
<protein>
    <submittedName>
        <fullName evidence="1">Uncharacterized protein</fullName>
    </submittedName>
</protein>
<gene>
    <name evidence="1" type="ORF">HUV48_04985</name>
</gene>
<accession>A0A850H395</accession>
<reference evidence="1 2" key="1">
    <citation type="submission" date="2020-06" db="EMBL/GenBank/DDBJ databases">
        <title>Altererythrobacter sp. HHU K3-1.</title>
        <authorList>
            <person name="Zhang D."/>
            <person name="Xue H."/>
        </authorList>
    </citation>
    <scope>NUCLEOTIDE SEQUENCE [LARGE SCALE GENOMIC DNA]</scope>
    <source>
        <strain evidence="1 2">HHU K3-1</strain>
    </source>
</reference>
<name>A0A850H395_9SPHN</name>
<evidence type="ECO:0000313" key="1">
    <source>
        <dbReference type="EMBL" id="NVD44368.1"/>
    </source>
</evidence>
<proteinExistence type="predicted"/>
<evidence type="ECO:0000313" key="2">
    <source>
        <dbReference type="Proteomes" id="UP000561438"/>
    </source>
</evidence>
<dbReference type="AlphaFoldDB" id="A0A850H395"/>
<dbReference type="EMBL" id="JABWGV010000001">
    <property type="protein sequence ID" value="NVD44368.1"/>
    <property type="molecule type" value="Genomic_DNA"/>
</dbReference>
<dbReference type="RefSeq" id="WP_176266610.1">
    <property type="nucleotide sequence ID" value="NZ_JABWGV010000001.1"/>
</dbReference>
<comment type="caution">
    <text evidence="1">The sequence shown here is derived from an EMBL/GenBank/DDBJ whole genome shotgun (WGS) entry which is preliminary data.</text>
</comment>